<proteinExistence type="predicted"/>
<dbReference type="Gene3D" id="3.20.20.370">
    <property type="entry name" value="Glycoside hydrolase/deacetylase"/>
    <property type="match status" value="1"/>
</dbReference>
<dbReference type="GO" id="GO:0005975">
    <property type="term" value="P:carbohydrate metabolic process"/>
    <property type="evidence" value="ECO:0007669"/>
    <property type="project" value="InterPro"/>
</dbReference>
<evidence type="ECO:0000313" key="5">
    <source>
        <dbReference type="EMBL" id="NMM50876.1"/>
    </source>
</evidence>
<evidence type="ECO:0000313" key="6">
    <source>
        <dbReference type="Proteomes" id="UP000559010"/>
    </source>
</evidence>
<dbReference type="EMBL" id="JABBNU010000018">
    <property type="protein sequence ID" value="NMM50876.1"/>
    <property type="molecule type" value="Genomic_DNA"/>
</dbReference>
<dbReference type="Proteomes" id="UP000559010">
    <property type="component" value="Unassembled WGS sequence"/>
</dbReference>
<dbReference type="AlphaFoldDB" id="A0A848J590"/>
<name>A0A848J590_9BACT</name>
<keyword evidence="2" id="KW-0378">Hydrolase</keyword>
<dbReference type="RefSeq" id="WP_169685241.1">
    <property type="nucleotide sequence ID" value="NZ_JABBNU010000018.1"/>
</dbReference>
<dbReference type="GO" id="GO:0016810">
    <property type="term" value="F:hydrolase activity, acting on carbon-nitrogen (but not peptide) bonds"/>
    <property type="evidence" value="ECO:0007669"/>
    <property type="project" value="InterPro"/>
</dbReference>
<dbReference type="InterPro" id="IPR002509">
    <property type="entry name" value="NODB_dom"/>
</dbReference>
<sequence>MRNILYLIPILLCPVSIFAQKYTAITIDDVPNTSKPNSELLSVLDSVNVPVSIFINEQKVYTEGRLDERKLKILEEWSSRDYVSLGNHGFSHQRYSTTGIDKYKDEVVEGERLTRELADKYGKELNEFRFPFNDLGKDSIQQKEIHDYLSGMGYSITPFSVESSDWMFSFLYNRYRKTGDLANARRIGEHYVTYTLDMFAYFDSLSNNDYNKNIKHIYLCHDNKLNADYLPEIIDRLQNSGYEIISLAEALEDPVYKQENYYHKKFGISWYYRWIADPSHRSKLMRSEPSIQDIYEEFEKFNNQ</sequence>
<dbReference type="InterPro" id="IPR050248">
    <property type="entry name" value="Polysacc_deacetylase_ArnD"/>
</dbReference>
<accession>A0A848J590</accession>
<dbReference type="GO" id="GO:0046872">
    <property type="term" value="F:metal ion binding"/>
    <property type="evidence" value="ECO:0007669"/>
    <property type="project" value="UniProtKB-KW"/>
</dbReference>
<dbReference type="PANTHER" id="PTHR10587">
    <property type="entry name" value="GLYCOSYL TRANSFERASE-RELATED"/>
    <property type="match status" value="1"/>
</dbReference>
<feature type="signal peptide" evidence="3">
    <location>
        <begin position="1"/>
        <end position="19"/>
    </location>
</feature>
<keyword evidence="3" id="KW-0732">Signal</keyword>
<dbReference type="PANTHER" id="PTHR10587:SF133">
    <property type="entry name" value="CHITIN DEACETYLASE 1-RELATED"/>
    <property type="match status" value="1"/>
</dbReference>
<dbReference type="GO" id="GO:0016020">
    <property type="term" value="C:membrane"/>
    <property type="evidence" value="ECO:0007669"/>
    <property type="project" value="TreeGrafter"/>
</dbReference>
<dbReference type="InterPro" id="IPR011330">
    <property type="entry name" value="Glyco_hydro/deAcase_b/a-brl"/>
</dbReference>
<comment type="caution">
    <text evidence="5">The sequence shown here is derived from an EMBL/GenBank/DDBJ whole genome shotgun (WGS) entry which is preliminary data.</text>
</comment>
<dbReference type="Pfam" id="PF01522">
    <property type="entry name" value="Polysacc_deac_1"/>
    <property type="match status" value="1"/>
</dbReference>
<keyword evidence="1" id="KW-0479">Metal-binding</keyword>
<evidence type="ECO:0000256" key="2">
    <source>
        <dbReference type="ARBA" id="ARBA00022801"/>
    </source>
</evidence>
<protein>
    <submittedName>
        <fullName evidence="5">Polysaccharide deacetylase family protein</fullName>
    </submittedName>
</protein>
<evidence type="ECO:0000259" key="4">
    <source>
        <dbReference type="Pfam" id="PF01522"/>
    </source>
</evidence>
<gene>
    <name evidence="5" type="ORF">HH304_20875</name>
</gene>
<reference evidence="5 6" key="1">
    <citation type="submission" date="2020-04" db="EMBL/GenBank/DDBJ databases">
        <title>Flammeovirgaceae bacterium KN852 isolated from deep sea.</title>
        <authorList>
            <person name="Zhang D.-C."/>
        </authorList>
    </citation>
    <scope>NUCLEOTIDE SEQUENCE [LARGE SCALE GENOMIC DNA]</scope>
    <source>
        <strain evidence="5 6">KN852</strain>
    </source>
</reference>
<feature type="domain" description="NodB homology" evidence="4">
    <location>
        <begin position="20"/>
        <end position="143"/>
    </location>
</feature>
<dbReference type="SUPFAM" id="SSF88713">
    <property type="entry name" value="Glycoside hydrolase/deacetylase"/>
    <property type="match status" value="1"/>
</dbReference>
<keyword evidence="6" id="KW-1185">Reference proteome</keyword>
<evidence type="ECO:0000256" key="3">
    <source>
        <dbReference type="SAM" id="SignalP"/>
    </source>
</evidence>
<evidence type="ECO:0000256" key="1">
    <source>
        <dbReference type="ARBA" id="ARBA00022723"/>
    </source>
</evidence>
<organism evidence="5 6">
    <name type="scientific">Marinigracilibium pacificum</name>
    <dbReference type="NCBI Taxonomy" id="2729599"/>
    <lineage>
        <taxon>Bacteria</taxon>
        <taxon>Pseudomonadati</taxon>
        <taxon>Bacteroidota</taxon>
        <taxon>Cytophagia</taxon>
        <taxon>Cytophagales</taxon>
        <taxon>Flammeovirgaceae</taxon>
        <taxon>Marinigracilibium</taxon>
    </lineage>
</organism>
<feature type="chain" id="PRO_5032302889" evidence="3">
    <location>
        <begin position="20"/>
        <end position="304"/>
    </location>
</feature>